<sequence>MAVCEDERKVVPSSSPSKTVQSVNQRALIGKLKRFGGGMRRLFELALLPPDSSQNLFGAFTSEPLDRREIQTYCEWKVQTCFRNLNRGQRKRSKRRIIYILPIGPFPEALLEPFPEMDMTLFELIANFVGIFFQGMKAKLMDKVNFIDINCRQRIHAVTGKLQLLVSDVLYYLKTCLPSDGFCVVGLTWVDLYPSEEWNFVLGESSCLDGCAVMSFGHFEPQSYSINKLNEVQLYRKDLTLLFNGTDFDDQSGSVYIESDHNISANLRDFAGIKCVDKQKIWRLLRVTSHEICHLFGMSHCAYFACAMNESKSILQAENQPLFLCPVCLRKLQKALGFDVVERYKDLCSFLNSFISLNDCGKETLDGKFMSAIHWLNTMMMFIEDKR</sequence>
<evidence type="ECO:0008006" key="9">
    <source>
        <dbReference type="Google" id="ProtNLM"/>
    </source>
</evidence>
<dbReference type="InterPro" id="IPR012962">
    <property type="entry name" value="Pept_M54_archaemetzincn"/>
</dbReference>
<dbReference type="EMBL" id="CALNXI010000465">
    <property type="protein sequence ID" value="CAH3027652.1"/>
    <property type="molecule type" value="Genomic_DNA"/>
</dbReference>
<keyword evidence="6" id="KW-0482">Metalloprotease</keyword>
<evidence type="ECO:0000256" key="5">
    <source>
        <dbReference type="ARBA" id="ARBA00022833"/>
    </source>
</evidence>
<proteinExistence type="predicted"/>
<evidence type="ECO:0000256" key="6">
    <source>
        <dbReference type="ARBA" id="ARBA00023049"/>
    </source>
</evidence>
<keyword evidence="4" id="KW-0378">Hydrolase</keyword>
<keyword evidence="8" id="KW-1185">Reference proteome</keyword>
<dbReference type="Pfam" id="PF07998">
    <property type="entry name" value="Peptidase_M54"/>
    <property type="match status" value="1"/>
</dbReference>
<evidence type="ECO:0000256" key="4">
    <source>
        <dbReference type="ARBA" id="ARBA00022801"/>
    </source>
</evidence>
<evidence type="ECO:0000256" key="3">
    <source>
        <dbReference type="ARBA" id="ARBA00022723"/>
    </source>
</evidence>
<protein>
    <recommendedName>
        <fullName evidence="9">Archaemetzincin-2</fullName>
    </recommendedName>
</protein>
<dbReference type="Proteomes" id="UP001159427">
    <property type="component" value="Unassembled WGS sequence"/>
</dbReference>
<dbReference type="Gene3D" id="3.40.390.10">
    <property type="entry name" value="Collagenase (Catalytic Domain)"/>
    <property type="match status" value="1"/>
</dbReference>
<organism evidence="7 8">
    <name type="scientific">Porites evermanni</name>
    <dbReference type="NCBI Taxonomy" id="104178"/>
    <lineage>
        <taxon>Eukaryota</taxon>
        <taxon>Metazoa</taxon>
        <taxon>Cnidaria</taxon>
        <taxon>Anthozoa</taxon>
        <taxon>Hexacorallia</taxon>
        <taxon>Scleractinia</taxon>
        <taxon>Fungiina</taxon>
        <taxon>Poritidae</taxon>
        <taxon>Porites</taxon>
    </lineage>
</organism>
<gene>
    <name evidence="7" type="ORF">PEVE_00032110</name>
</gene>
<reference evidence="7 8" key="1">
    <citation type="submission" date="2022-05" db="EMBL/GenBank/DDBJ databases">
        <authorList>
            <consortium name="Genoscope - CEA"/>
            <person name="William W."/>
        </authorList>
    </citation>
    <scope>NUCLEOTIDE SEQUENCE [LARGE SCALE GENOMIC DNA]</scope>
</reference>
<name>A0ABN8MHN5_9CNID</name>
<keyword evidence="5" id="KW-0862">Zinc</keyword>
<dbReference type="SUPFAM" id="SSF55486">
    <property type="entry name" value="Metalloproteases ('zincins'), catalytic domain"/>
    <property type="match status" value="1"/>
</dbReference>
<comment type="cofactor">
    <cofactor evidence="1">
        <name>Zn(2+)</name>
        <dbReference type="ChEBI" id="CHEBI:29105"/>
    </cofactor>
</comment>
<dbReference type="PANTHER" id="PTHR15910:SF1">
    <property type="entry name" value="ARCHAEMETZINCIN-2"/>
    <property type="match status" value="1"/>
</dbReference>
<dbReference type="CDD" id="cd11375">
    <property type="entry name" value="Peptidase_M54"/>
    <property type="match status" value="1"/>
</dbReference>
<keyword evidence="3" id="KW-0479">Metal-binding</keyword>
<comment type="caution">
    <text evidence="7">The sequence shown here is derived from an EMBL/GenBank/DDBJ whole genome shotgun (WGS) entry which is preliminary data.</text>
</comment>
<evidence type="ECO:0000313" key="8">
    <source>
        <dbReference type="Proteomes" id="UP001159427"/>
    </source>
</evidence>
<keyword evidence="2" id="KW-0645">Protease</keyword>
<dbReference type="PANTHER" id="PTHR15910">
    <property type="entry name" value="ARCHAEMETZINCIN"/>
    <property type="match status" value="1"/>
</dbReference>
<accession>A0ABN8MHN5</accession>
<evidence type="ECO:0000256" key="1">
    <source>
        <dbReference type="ARBA" id="ARBA00001947"/>
    </source>
</evidence>
<dbReference type="InterPro" id="IPR024079">
    <property type="entry name" value="MetalloPept_cat_dom_sf"/>
</dbReference>
<evidence type="ECO:0000256" key="2">
    <source>
        <dbReference type="ARBA" id="ARBA00022670"/>
    </source>
</evidence>
<evidence type="ECO:0000313" key="7">
    <source>
        <dbReference type="EMBL" id="CAH3027652.1"/>
    </source>
</evidence>